<dbReference type="InterPro" id="IPR002549">
    <property type="entry name" value="AI-2E-like"/>
</dbReference>
<dbReference type="STRING" id="1802660.A2735_00795"/>
<feature type="transmembrane region" description="Helical" evidence="6">
    <location>
        <begin position="67"/>
        <end position="88"/>
    </location>
</feature>
<evidence type="ECO:0000256" key="3">
    <source>
        <dbReference type="ARBA" id="ARBA00022692"/>
    </source>
</evidence>
<comment type="caution">
    <text evidence="7">The sequence shown here is derived from an EMBL/GenBank/DDBJ whole genome shotgun (WGS) entry which is preliminary data.</text>
</comment>
<organism evidence="7 8">
    <name type="scientific">Candidatus Yanofskybacteria bacterium RIFCSPHIGHO2_01_FULL_41_21</name>
    <dbReference type="NCBI Taxonomy" id="1802660"/>
    <lineage>
        <taxon>Bacteria</taxon>
        <taxon>Candidatus Yanofskyibacteriota</taxon>
    </lineage>
</organism>
<feature type="transmembrane region" description="Helical" evidence="6">
    <location>
        <begin position="145"/>
        <end position="169"/>
    </location>
</feature>
<keyword evidence="3 6" id="KW-0812">Transmembrane</keyword>
<evidence type="ECO:0000313" key="8">
    <source>
        <dbReference type="Proteomes" id="UP000178520"/>
    </source>
</evidence>
<evidence type="ECO:0000256" key="6">
    <source>
        <dbReference type="SAM" id="Phobius"/>
    </source>
</evidence>
<protein>
    <recommendedName>
        <fullName evidence="9">AI-2E family transporter</fullName>
    </recommendedName>
</protein>
<accession>A0A1F8EAZ0</accession>
<evidence type="ECO:0008006" key="9">
    <source>
        <dbReference type="Google" id="ProtNLM"/>
    </source>
</evidence>
<proteinExistence type="inferred from homology"/>
<evidence type="ECO:0000256" key="2">
    <source>
        <dbReference type="ARBA" id="ARBA00009773"/>
    </source>
</evidence>
<dbReference type="GO" id="GO:0055085">
    <property type="term" value="P:transmembrane transport"/>
    <property type="evidence" value="ECO:0007669"/>
    <property type="project" value="TreeGrafter"/>
</dbReference>
<evidence type="ECO:0000256" key="4">
    <source>
        <dbReference type="ARBA" id="ARBA00022989"/>
    </source>
</evidence>
<sequence>MAGERIQLDIPSSTIIKVILLVLLFVFLYILKDVVIIFVFALILASGVSPFANWLDDRGFPRVIGVLGLYLIMLGLAVFVLSLIVPYISDDINRLTAVLPKVVERVSSTLENAQQSSPQYLDFLSEIQNMLSGLSSYLQQASQSVVGLIVSVFGGVFSFVAILIISFYLSVTRKGVEVFLGSVVPEKYESYVISLWKRTEIKVGKWIQGQLLLGLIVGLMTYIGLSLLGVKYALILSLLIMVLELVPMVGPVVAAIPAVFLAFLQSPSLGLWAVALYIGIQQLENHVLVPVILGRTLNLNPVVIIIALLVGQQLAGIPGMILAVPISTIIVEMLDDVARQKESRRQTS</sequence>
<feature type="transmembrane region" description="Helical" evidence="6">
    <location>
        <begin position="315"/>
        <end position="334"/>
    </location>
</feature>
<dbReference type="Proteomes" id="UP000178520">
    <property type="component" value="Unassembled WGS sequence"/>
</dbReference>
<keyword evidence="4 6" id="KW-1133">Transmembrane helix</keyword>
<dbReference type="GO" id="GO:0016020">
    <property type="term" value="C:membrane"/>
    <property type="evidence" value="ECO:0007669"/>
    <property type="project" value="UniProtKB-SubCell"/>
</dbReference>
<evidence type="ECO:0000256" key="5">
    <source>
        <dbReference type="ARBA" id="ARBA00023136"/>
    </source>
</evidence>
<dbReference type="AlphaFoldDB" id="A0A1F8EAZ0"/>
<dbReference type="PANTHER" id="PTHR21716">
    <property type="entry name" value="TRANSMEMBRANE PROTEIN"/>
    <property type="match status" value="1"/>
</dbReference>
<comment type="subcellular location">
    <subcellularLocation>
        <location evidence="1">Membrane</location>
        <topology evidence="1">Multi-pass membrane protein</topology>
    </subcellularLocation>
</comment>
<keyword evidence="5 6" id="KW-0472">Membrane</keyword>
<gene>
    <name evidence="7" type="ORF">A2735_00795</name>
</gene>
<evidence type="ECO:0000313" key="7">
    <source>
        <dbReference type="EMBL" id="OGM97962.1"/>
    </source>
</evidence>
<dbReference type="Pfam" id="PF01594">
    <property type="entry name" value="AI-2E_transport"/>
    <property type="match status" value="1"/>
</dbReference>
<dbReference type="EMBL" id="MGJA01000005">
    <property type="protein sequence ID" value="OGM97962.1"/>
    <property type="molecule type" value="Genomic_DNA"/>
</dbReference>
<name>A0A1F8EAZ0_9BACT</name>
<feature type="transmembrane region" description="Helical" evidence="6">
    <location>
        <begin position="287"/>
        <end position="309"/>
    </location>
</feature>
<comment type="similarity">
    <text evidence="2">Belongs to the autoinducer-2 exporter (AI-2E) (TC 2.A.86) family.</text>
</comment>
<feature type="transmembrane region" description="Helical" evidence="6">
    <location>
        <begin position="255"/>
        <end position="280"/>
    </location>
</feature>
<evidence type="ECO:0000256" key="1">
    <source>
        <dbReference type="ARBA" id="ARBA00004141"/>
    </source>
</evidence>
<dbReference type="PANTHER" id="PTHR21716:SF62">
    <property type="entry name" value="TRANSPORT PROTEIN YDBI-RELATED"/>
    <property type="match status" value="1"/>
</dbReference>
<reference evidence="7 8" key="1">
    <citation type="journal article" date="2016" name="Nat. Commun.">
        <title>Thousands of microbial genomes shed light on interconnected biogeochemical processes in an aquifer system.</title>
        <authorList>
            <person name="Anantharaman K."/>
            <person name="Brown C.T."/>
            <person name="Hug L.A."/>
            <person name="Sharon I."/>
            <person name="Castelle C.J."/>
            <person name="Probst A.J."/>
            <person name="Thomas B.C."/>
            <person name="Singh A."/>
            <person name="Wilkins M.J."/>
            <person name="Karaoz U."/>
            <person name="Brodie E.L."/>
            <person name="Williams K.H."/>
            <person name="Hubbard S.S."/>
            <person name="Banfield J.F."/>
        </authorList>
    </citation>
    <scope>NUCLEOTIDE SEQUENCE [LARGE SCALE GENOMIC DNA]</scope>
</reference>
<feature type="transmembrane region" description="Helical" evidence="6">
    <location>
        <begin position="211"/>
        <end position="243"/>
    </location>
</feature>